<keyword evidence="8 11" id="KW-1133">Transmembrane helix</keyword>
<comment type="similarity">
    <text evidence="2">Belongs to the GSP L family.</text>
</comment>
<evidence type="ECO:0000256" key="4">
    <source>
        <dbReference type="ARBA" id="ARBA00022475"/>
    </source>
</evidence>
<evidence type="ECO:0000256" key="8">
    <source>
        <dbReference type="ARBA" id="ARBA00022989"/>
    </source>
</evidence>
<feature type="transmembrane region" description="Helical" evidence="11">
    <location>
        <begin position="321"/>
        <end position="341"/>
    </location>
</feature>
<dbReference type="InterPro" id="IPR024230">
    <property type="entry name" value="GspL_cyto_dom"/>
</dbReference>
<feature type="domain" description="GspL cytoplasmic actin-ATPase-like" evidence="12">
    <location>
        <begin position="92"/>
        <end position="207"/>
    </location>
</feature>
<feature type="transmembrane region" description="Helical" evidence="11">
    <location>
        <begin position="290"/>
        <end position="309"/>
    </location>
</feature>
<evidence type="ECO:0000256" key="9">
    <source>
        <dbReference type="ARBA" id="ARBA00023136"/>
    </source>
</evidence>
<evidence type="ECO:0000256" key="2">
    <source>
        <dbReference type="ARBA" id="ARBA00005318"/>
    </source>
</evidence>
<dbReference type="GO" id="GO:0009276">
    <property type="term" value="C:Gram-negative-bacterium-type cell wall"/>
    <property type="evidence" value="ECO:0007669"/>
    <property type="project" value="InterPro"/>
</dbReference>
<dbReference type="Gene3D" id="3.30.1360.100">
    <property type="entry name" value="General secretion pathway protein M, EpsM"/>
    <property type="match status" value="1"/>
</dbReference>
<dbReference type="AlphaFoldDB" id="A0A4S2HBN4"/>
<feature type="region of interest" description="Disordered" evidence="10">
    <location>
        <begin position="1"/>
        <end position="20"/>
    </location>
</feature>
<evidence type="ECO:0000256" key="5">
    <source>
        <dbReference type="ARBA" id="ARBA00022519"/>
    </source>
</evidence>
<feature type="domain" description="GspL periplasmic" evidence="13">
    <location>
        <begin position="313"/>
        <end position="464"/>
    </location>
</feature>
<feature type="compositionally biased region" description="Basic and acidic residues" evidence="10">
    <location>
        <begin position="10"/>
        <end position="20"/>
    </location>
</feature>
<keyword evidence="15" id="KW-1185">Reference proteome</keyword>
<protein>
    <recommendedName>
        <fullName evidence="16">GspL cytoplasmic actin-ATPase-like domain-containing protein</fullName>
    </recommendedName>
</protein>
<dbReference type="Gene3D" id="3.30.420.380">
    <property type="match status" value="1"/>
</dbReference>
<evidence type="ECO:0000256" key="11">
    <source>
        <dbReference type="SAM" id="Phobius"/>
    </source>
</evidence>
<dbReference type="NCBIfam" id="TIGR01709">
    <property type="entry name" value="typeII_sec_gspL"/>
    <property type="match status" value="1"/>
</dbReference>
<dbReference type="CDD" id="cd24017">
    <property type="entry name" value="ASKHA_T2SSL_N"/>
    <property type="match status" value="1"/>
</dbReference>
<keyword evidence="9 11" id="KW-0472">Membrane</keyword>
<dbReference type="Proteomes" id="UP000305451">
    <property type="component" value="Unassembled WGS sequence"/>
</dbReference>
<proteinExistence type="inferred from homology"/>
<evidence type="ECO:0000259" key="13">
    <source>
        <dbReference type="Pfam" id="PF12693"/>
    </source>
</evidence>
<evidence type="ECO:0000256" key="10">
    <source>
        <dbReference type="SAM" id="MobiDB-lite"/>
    </source>
</evidence>
<keyword evidence="7" id="KW-0653">Protein transport</keyword>
<accession>A0A4S2HBN4</accession>
<gene>
    <name evidence="14" type="ORF">E5162_08530</name>
</gene>
<dbReference type="SUPFAM" id="SSF53067">
    <property type="entry name" value="Actin-like ATPase domain"/>
    <property type="match status" value="1"/>
</dbReference>
<keyword evidence="5" id="KW-0997">Cell inner membrane</keyword>
<dbReference type="GO" id="GO:0015627">
    <property type="term" value="C:type II protein secretion system complex"/>
    <property type="evidence" value="ECO:0007669"/>
    <property type="project" value="InterPro"/>
</dbReference>
<evidence type="ECO:0000259" key="12">
    <source>
        <dbReference type="Pfam" id="PF05134"/>
    </source>
</evidence>
<evidence type="ECO:0008006" key="16">
    <source>
        <dbReference type="Google" id="ProtNLM"/>
    </source>
</evidence>
<evidence type="ECO:0000256" key="3">
    <source>
        <dbReference type="ARBA" id="ARBA00022448"/>
    </source>
</evidence>
<evidence type="ECO:0000256" key="7">
    <source>
        <dbReference type="ARBA" id="ARBA00022927"/>
    </source>
</evidence>
<dbReference type="Pfam" id="PF05134">
    <property type="entry name" value="T2SSL"/>
    <property type="match status" value="1"/>
</dbReference>
<dbReference type="Pfam" id="PF12693">
    <property type="entry name" value="GspL_C"/>
    <property type="match status" value="1"/>
</dbReference>
<evidence type="ECO:0000256" key="6">
    <source>
        <dbReference type="ARBA" id="ARBA00022692"/>
    </source>
</evidence>
<dbReference type="InterPro" id="IPR043129">
    <property type="entry name" value="ATPase_NBD"/>
</dbReference>
<comment type="subcellular location">
    <subcellularLocation>
        <location evidence="1">Cell inner membrane</location>
        <topology evidence="1">Single-pass membrane protein</topology>
    </subcellularLocation>
</comment>
<dbReference type="GO" id="GO:0015628">
    <property type="term" value="P:protein secretion by the type II secretion system"/>
    <property type="evidence" value="ECO:0007669"/>
    <property type="project" value="InterPro"/>
</dbReference>
<organism evidence="14 15">
    <name type="scientific">Marinicauda pacifica</name>
    <dbReference type="NCBI Taxonomy" id="1133559"/>
    <lineage>
        <taxon>Bacteria</taxon>
        <taxon>Pseudomonadati</taxon>
        <taxon>Pseudomonadota</taxon>
        <taxon>Alphaproteobacteria</taxon>
        <taxon>Maricaulales</taxon>
        <taxon>Maricaulaceae</taxon>
        <taxon>Marinicauda</taxon>
    </lineage>
</organism>
<comment type="caution">
    <text evidence="14">The sequence shown here is derived from an EMBL/GenBank/DDBJ whole genome shotgun (WGS) entry which is preliminary data.</text>
</comment>
<sequence length="465" mass="49023">MVRYRGRGRTGRDGVLSERAGRADTGRALAQACPAVWSGTMSILVLSLPPGGGGADIRAPWALVGEVGDVQAEGWVLPGAAAEIPQGLPVQRVIALMPAQDVFVRYLAIPGRSDREAAQAAPFLIEEDLAAPLDTQHVAIGARNETGEAWLFATSKHIQSSWRDYLSGLGLKPVYALPDAMLLNGHGGDLTLAAVDGVILFQTRAGDLMRRATLEGDAARVAETDPICGGIDAGLAEIVLPALGQRMEPRRMLISPDIDPGIIAPDGTGVALKRQPAPDLREEASRAGEAVLAGLPAFFGTGLVSALDWKAMLGPWVRPALLAGTAILLGVVLLLGEGIYYGQRADTYYQAARSVYSAEFDERATDPAAQLRVRLRAAGGGPDQSAFLDLAAGLAAVMEEVDTVAIQSLRYTSERGGLSVTATYPDFSDFETFRAAAQTRGLVIEEGGARQGDEGVTSDFLVRRS</sequence>
<keyword evidence="3" id="KW-0813">Transport</keyword>
<evidence type="ECO:0000256" key="1">
    <source>
        <dbReference type="ARBA" id="ARBA00004377"/>
    </source>
</evidence>
<keyword evidence="4" id="KW-1003">Cell membrane</keyword>
<dbReference type="InterPro" id="IPR007812">
    <property type="entry name" value="T2SS_protein-GspL"/>
</dbReference>
<dbReference type="InterPro" id="IPR025691">
    <property type="entry name" value="GspL_pp_dom"/>
</dbReference>
<dbReference type="EMBL" id="SRXV01000002">
    <property type="protein sequence ID" value="TGY93098.1"/>
    <property type="molecule type" value="Genomic_DNA"/>
</dbReference>
<keyword evidence="6 11" id="KW-0812">Transmembrane</keyword>
<evidence type="ECO:0000313" key="14">
    <source>
        <dbReference type="EMBL" id="TGY93098.1"/>
    </source>
</evidence>
<dbReference type="GO" id="GO:0005886">
    <property type="term" value="C:plasma membrane"/>
    <property type="evidence" value="ECO:0007669"/>
    <property type="project" value="UniProtKB-SubCell"/>
</dbReference>
<reference evidence="14 15" key="1">
    <citation type="journal article" date="2013" name="Int. J. Syst. Evol. Microbiol.">
        <title>Marinicauda pacifica gen. nov., sp. nov., a prosthecate alphaproteobacterium of the family Hyphomonadaceae isolated from deep seawater.</title>
        <authorList>
            <person name="Zhang X.Y."/>
            <person name="Li G.W."/>
            <person name="Wang C.S."/>
            <person name="Zhang Y.J."/>
            <person name="Xu X.W."/>
            <person name="Li H."/>
            <person name="Liu A."/>
            <person name="Liu C."/>
            <person name="Xie B.B."/>
            <person name="Qin Q.L."/>
            <person name="Xu Z."/>
            <person name="Chen X.L."/>
            <person name="Zhou B.C."/>
            <person name="Zhang Y.Z."/>
        </authorList>
    </citation>
    <scope>NUCLEOTIDE SEQUENCE [LARGE SCALE GENOMIC DNA]</scope>
    <source>
        <strain evidence="14 15">P-1 km-3</strain>
    </source>
</reference>
<evidence type="ECO:0000313" key="15">
    <source>
        <dbReference type="Proteomes" id="UP000305451"/>
    </source>
</evidence>
<name>A0A4S2HBN4_9PROT</name>